<dbReference type="PROSITE" id="PS00237">
    <property type="entry name" value="G_PROTEIN_RECEP_F1_1"/>
    <property type="match status" value="1"/>
</dbReference>
<dbReference type="InterPro" id="IPR050516">
    <property type="entry name" value="Olfactory_GPCR"/>
</dbReference>
<evidence type="ECO:0000256" key="11">
    <source>
        <dbReference type="RuleBase" id="RU363047"/>
    </source>
</evidence>
<dbReference type="GO" id="GO:0004984">
    <property type="term" value="F:olfactory receptor activity"/>
    <property type="evidence" value="ECO:0007669"/>
    <property type="project" value="InterPro"/>
</dbReference>
<dbReference type="PRINTS" id="PR00237">
    <property type="entry name" value="GPCRRHODOPSN"/>
</dbReference>
<keyword evidence="11" id="KW-0716">Sensory transduction</keyword>
<feature type="transmembrane region" description="Helical" evidence="11">
    <location>
        <begin position="240"/>
        <end position="262"/>
    </location>
</feature>
<evidence type="ECO:0000256" key="8">
    <source>
        <dbReference type="ARBA" id="ARBA00023170"/>
    </source>
</evidence>
<feature type="transmembrane region" description="Helical" evidence="11">
    <location>
        <begin position="142"/>
        <end position="164"/>
    </location>
</feature>
<proteinExistence type="inferred from homology"/>
<evidence type="ECO:0000256" key="2">
    <source>
        <dbReference type="ARBA" id="ARBA00022475"/>
    </source>
</evidence>
<evidence type="ECO:0000256" key="6">
    <source>
        <dbReference type="ARBA" id="ARBA00023040"/>
    </source>
</evidence>
<evidence type="ECO:0000256" key="9">
    <source>
        <dbReference type="ARBA" id="ARBA00023224"/>
    </source>
</evidence>
<evidence type="ECO:0000256" key="4">
    <source>
        <dbReference type="ARBA" id="ARBA00022725"/>
    </source>
</evidence>
<dbReference type="FunFam" id="1.20.1070.10:FF:000008">
    <property type="entry name" value="Olfactory receptor"/>
    <property type="match status" value="1"/>
</dbReference>
<dbReference type="AlphaFoldDB" id="A0A974DE95"/>
<dbReference type="InterPro" id="IPR000725">
    <property type="entry name" value="Olfact_rcpt"/>
</dbReference>
<keyword evidence="4 11" id="KW-0552">Olfaction</keyword>
<evidence type="ECO:0000256" key="7">
    <source>
        <dbReference type="ARBA" id="ARBA00023136"/>
    </source>
</evidence>
<dbReference type="OMA" id="FCINAEF"/>
<comment type="subcellular location">
    <subcellularLocation>
        <location evidence="1 11">Cell membrane</location>
        <topology evidence="1 11">Multi-pass membrane protein</topology>
    </subcellularLocation>
</comment>
<keyword evidence="6 10" id="KW-0297">G-protein coupled receptor</keyword>
<evidence type="ECO:0000256" key="3">
    <source>
        <dbReference type="ARBA" id="ARBA00022692"/>
    </source>
</evidence>
<evidence type="ECO:0000313" key="14">
    <source>
        <dbReference type="Proteomes" id="UP000694892"/>
    </source>
</evidence>
<dbReference type="PANTHER" id="PTHR26452">
    <property type="entry name" value="OLFACTORY RECEPTOR"/>
    <property type="match status" value="1"/>
</dbReference>
<dbReference type="PROSITE" id="PS50262">
    <property type="entry name" value="G_PROTEIN_RECEP_F1_2"/>
    <property type="match status" value="1"/>
</dbReference>
<dbReference type="GO" id="GO:0004930">
    <property type="term" value="F:G protein-coupled receptor activity"/>
    <property type="evidence" value="ECO:0007669"/>
    <property type="project" value="UniProtKB-KW"/>
</dbReference>
<keyword evidence="7 11" id="KW-0472">Membrane</keyword>
<gene>
    <name evidence="13" type="ORF">XELAEV_18018719mg</name>
</gene>
<dbReference type="Gene3D" id="1.20.1070.10">
    <property type="entry name" value="Rhodopsin 7-helix transmembrane proteins"/>
    <property type="match status" value="1"/>
</dbReference>
<evidence type="ECO:0000256" key="1">
    <source>
        <dbReference type="ARBA" id="ARBA00004651"/>
    </source>
</evidence>
<feature type="domain" description="G-protein coupled receptors family 1 profile" evidence="12">
    <location>
        <begin position="43"/>
        <end position="292"/>
    </location>
</feature>
<feature type="transmembrane region" description="Helical" evidence="11">
    <location>
        <begin position="25"/>
        <end position="54"/>
    </location>
</feature>
<dbReference type="CDD" id="cd13954">
    <property type="entry name" value="7tmA_OR"/>
    <property type="match status" value="1"/>
</dbReference>
<keyword evidence="8 10" id="KW-0675">Receptor</keyword>
<keyword evidence="3 10" id="KW-0812">Transmembrane</keyword>
<dbReference type="Proteomes" id="UP000694892">
    <property type="component" value="Chromosome 3L"/>
</dbReference>
<evidence type="ECO:0000259" key="12">
    <source>
        <dbReference type="PROSITE" id="PS50262"/>
    </source>
</evidence>
<dbReference type="SUPFAM" id="SSF81321">
    <property type="entry name" value="Family A G protein-coupled receptor-like"/>
    <property type="match status" value="1"/>
</dbReference>
<evidence type="ECO:0000256" key="10">
    <source>
        <dbReference type="RuleBase" id="RU000688"/>
    </source>
</evidence>
<keyword evidence="2 11" id="KW-1003">Cell membrane</keyword>
<feature type="transmembrane region" description="Helical" evidence="11">
    <location>
        <begin position="206"/>
        <end position="228"/>
    </location>
</feature>
<dbReference type="InterPro" id="IPR000276">
    <property type="entry name" value="GPCR_Rhodpsn"/>
</dbReference>
<reference evidence="14" key="1">
    <citation type="journal article" date="2016" name="Nature">
        <title>Genome evolution in the allotetraploid frog Xenopus laevis.</title>
        <authorList>
            <person name="Session A.M."/>
            <person name="Uno Y."/>
            <person name="Kwon T."/>
            <person name="Chapman J.A."/>
            <person name="Toyoda A."/>
            <person name="Takahashi S."/>
            <person name="Fukui A."/>
            <person name="Hikosaka A."/>
            <person name="Suzuki A."/>
            <person name="Kondo M."/>
            <person name="van Heeringen S.J."/>
            <person name="Quigley I."/>
            <person name="Heinz S."/>
            <person name="Ogino H."/>
            <person name="Ochi H."/>
            <person name="Hellsten U."/>
            <person name="Lyons J.B."/>
            <person name="Simakov O."/>
            <person name="Putnam N."/>
            <person name="Stites J."/>
            <person name="Kuroki Y."/>
            <person name="Tanaka T."/>
            <person name="Michiue T."/>
            <person name="Watanabe M."/>
            <person name="Bogdanovic O."/>
            <person name="Lister R."/>
            <person name="Georgiou G."/>
            <person name="Paranjpe S.S."/>
            <person name="van Kruijsbergen I."/>
            <person name="Shu S."/>
            <person name="Carlson J."/>
            <person name="Kinoshita T."/>
            <person name="Ohta Y."/>
            <person name="Mawaribuchi S."/>
            <person name="Jenkins J."/>
            <person name="Grimwood J."/>
            <person name="Schmutz J."/>
            <person name="Mitros T."/>
            <person name="Mozaffari S.V."/>
            <person name="Suzuki Y."/>
            <person name="Haramoto Y."/>
            <person name="Yamamoto T.S."/>
            <person name="Takagi C."/>
            <person name="Heald R."/>
            <person name="Miller K."/>
            <person name="Haudenschild C."/>
            <person name="Kitzman J."/>
            <person name="Nakayama T."/>
            <person name="Izutsu Y."/>
            <person name="Robert J."/>
            <person name="Fortriede J."/>
            <person name="Burns K."/>
            <person name="Lotay V."/>
            <person name="Karimi K."/>
            <person name="Yasuoka Y."/>
            <person name="Dichmann D.S."/>
            <person name="Flajnik M.F."/>
            <person name="Houston D.W."/>
            <person name="Shendure J."/>
            <person name="DuPasquier L."/>
            <person name="Vize P.D."/>
            <person name="Zorn A.M."/>
            <person name="Ito M."/>
            <person name="Marcotte E.M."/>
            <person name="Wallingford J.B."/>
            <person name="Ito Y."/>
            <person name="Asashima M."/>
            <person name="Ueno N."/>
            <person name="Matsuda Y."/>
            <person name="Veenstra G.J."/>
            <person name="Fujiyama A."/>
            <person name="Harland R.M."/>
            <person name="Taira M."/>
            <person name="Rokhsar D.S."/>
        </authorList>
    </citation>
    <scope>NUCLEOTIDE SEQUENCE [LARGE SCALE GENOMIC DNA]</scope>
    <source>
        <strain evidence="14">J</strain>
    </source>
</reference>
<evidence type="ECO:0000256" key="5">
    <source>
        <dbReference type="ARBA" id="ARBA00022989"/>
    </source>
</evidence>
<protein>
    <recommendedName>
        <fullName evidence="11">Olfactory receptor</fullName>
    </recommendedName>
</protein>
<organism evidence="13 14">
    <name type="scientific">Xenopus laevis</name>
    <name type="common">African clawed frog</name>
    <dbReference type="NCBI Taxonomy" id="8355"/>
    <lineage>
        <taxon>Eukaryota</taxon>
        <taxon>Metazoa</taxon>
        <taxon>Chordata</taxon>
        <taxon>Craniata</taxon>
        <taxon>Vertebrata</taxon>
        <taxon>Euteleostomi</taxon>
        <taxon>Amphibia</taxon>
        <taxon>Batrachia</taxon>
        <taxon>Anura</taxon>
        <taxon>Pipoidea</taxon>
        <taxon>Pipidae</taxon>
        <taxon>Xenopodinae</taxon>
        <taxon>Xenopus</taxon>
        <taxon>Xenopus</taxon>
    </lineage>
</organism>
<name>A0A974DE95_XENLA</name>
<accession>A0A974DE95</accession>
<keyword evidence="5 11" id="KW-1133">Transmembrane helix</keyword>
<dbReference type="InterPro" id="IPR017452">
    <property type="entry name" value="GPCR_Rhodpsn_7TM"/>
</dbReference>
<comment type="similarity">
    <text evidence="10">Belongs to the G-protein coupled receptor 1 family.</text>
</comment>
<sequence>MHDIYQNSTLQTQFNLLAFPSFAKVAILLFIGVLLLYLLAMLGNVIIIGLICLVPQLHTPMYFFLCNLAFQDIVHVSAIQPKLMAITMTGDHSISFSGCLSQIFFFVFCINAEFFLLTAMAYDRYVAICVPLHYSVTMNKSLCVLLAIIVWLLAGLNGLMYVLLISNLSFCKSHELNHFFCEYKTMLSVSCNDITTNLIILFVEDIIIALFLFTLILASYILIIFAVLKIPSSAGRNKAFSNCSSHLTIVILLYGICLSFYMKPEFEQSQERDKALSMVVVLMVPVLNPLVYSLRNKDVLKALRKVTGIKWKTLPL</sequence>
<dbReference type="GO" id="GO:0005886">
    <property type="term" value="C:plasma membrane"/>
    <property type="evidence" value="ECO:0007669"/>
    <property type="project" value="UniProtKB-SubCell"/>
</dbReference>
<evidence type="ECO:0000313" key="13">
    <source>
        <dbReference type="EMBL" id="OCT90103.1"/>
    </source>
</evidence>
<dbReference type="PRINTS" id="PR00245">
    <property type="entry name" value="OLFACTORYR"/>
</dbReference>
<keyword evidence="9 10" id="KW-0807">Transducer</keyword>
<feature type="transmembrane region" description="Helical" evidence="11">
    <location>
        <begin position="100"/>
        <end position="122"/>
    </location>
</feature>
<feature type="transmembrane region" description="Helical" evidence="11">
    <location>
        <begin position="274"/>
        <end position="294"/>
    </location>
</feature>
<dbReference type="EMBL" id="CM004470">
    <property type="protein sequence ID" value="OCT90103.1"/>
    <property type="molecule type" value="Genomic_DNA"/>
</dbReference>
<dbReference type="Pfam" id="PF13853">
    <property type="entry name" value="7tm_4"/>
    <property type="match status" value="1"/>
</dbReference>